<evidence type="ECO:0000313" key="2">
    <source>
        <dbReference type="EMBL" id="PNP42847.1"/>
    </source>
</evidence>
<comment type="caution">
    <text evidence="2">The sequence shown here is derived from an EMBL/GenBank/DDBJ whole genome shotgun (WGS) entry which is preliminary data.</text>
</comment>
<evidence type="ECO:0000256" key="1">
    <source>
        <dbReference type="SAM" id="MobiDB-lite"/>
    </source>
</evidence>
<feature type="region of interest" description="Disordered" evidence="1">
    <location>
        <begin position="1"/>
        <end position="24"/>
    </location>
</feature>
<dbReference type="AlphaFoldDB" id="A0A2K0TBG7"/>
<gene>
    <name evidence="2" type="ORF">TGAMA5MH_05592</name>
</gene>
<name>A0A2K0TBG7_9HYPO</name>
<dbReference type="Proteomes" id="UP000236546">
    <property type="component" value="Unassembled WGS sequence"/>
</dbReference>
<sequence length="72" mass="7682">MKSVARKQSRAQGGAAIVGSPRFPPPARCHSARLLSPGATVFGTVRSKEIHRCIDDRGKAPQQKRGVDGSDQ</sequence>
<feature type="region of interest" description="Disordered" evidence="1">
    <location>
        <begin position="53"/>
        <end position="72"/>
    </location>
</feature>
<reference evidence="2 3" key="1">
    <citation type="submission" date="2017-02" db="EMBL/GenBank/DDBJ databases">
        <title>Genomes of Trichoderma spp. with biocontrol activity.</title>
        <authorList>
            <person name="Gardiner D."/>
            <person name="Kazan K."/>
            <person name="Vos C."/>
            <person name="Harvey P."/>
        </authorList>
    </citation>
    <scope>NUCLEOTIDE SEQUENCE [LARGE SCALE GENOMIC DNA]</scope>
    <source>
        <strain evidence="2 3">A5MH</strain>
    </source>
</reference>
<organism evidence="2 3">
    <name type="scientific">Trichoderma gamsii</name>
    <dbReference type="NCBI Taxonomy" id="398673"/>
    <lineage>
        <taxon>Eukaryota</taxon>
        <taxon>Fungi</taxon>
        <taxon>Dikarya</taxon>
        <taxon>Ascomycota</taxon>
        <taxon>Pezizomycotina</taxon>
        <taxon>Sordariomycetes</taxon>
        <taxon>Hypocreomycetidae</taxon>
        <taxon>Hypocreales</taxon>
        <taxon>Hypocreaceae</taxon>
        <taxon>Trichoderma</taxon>
    </lineage>
</organism>
<accession>A0A2K0TBG7</accession>
<proteinExistence type="predicted"/>
<dbReference type="EMBL" id="MTYH01000050">
    <property type="protein sequence ID" value="PNP42847.1"/>
    <property type="molecule type" value="Genomic_DNA"/>
</dbReference>
<evidence type="ECO:0000313" key="3">
    <source>
        <dbReference type="Proteomes" id="UP000236546"/>
    </source>
</evidence>
<protein>
    <submittedName>
        <fullName evidence="2">Uncharacterized protein</fullName>
    </submittedName>
</protein>